<comment type="caution">
    <text evidence="3">The sequence shown here is derived from an EMBL/GenBank/DDBJ whole genome shotgun (WGS) entry which is preliminary data.</text>
</comment>
<feature type="transmembrane region" description="Helical" evidence="2">
    <location>
        <begin position="147"/>
        <end position="168"/>
    </location>
</feature>
<dbReference type="GeneID" id="94844666"/>
<dbReference type="RefSeq" id="XP_068351758.1">
    <property type="nucleotide sequence ID" value="XM_068509962.1"/>
</dbReference>
<keyword evidence="2" id="KW-1133">Transmembrane helix</keyword>
<gene>
    <name evidence="3" type="ORF">TRFO_34951</name>
</gene>
<evidence type="ECO:0008006" key="5">
    <source>
        <dbReference type="Google" id="ProtNLM"/>
    </source>
</evidence>
<dbReference type="SUPFAM" id="SSF55073">
    <property type="entry name" value="Nucleotide cyclase"/>
    <property type="match status" value="1"/>
</dbReference>
<feature type="transmembrane region" description="Helical" evidence="2">
    <location>
        <begin position="59"/>
        <end position="81"/>
    </location>
</feature>
<evidence type="ECO:0000256" key="1">
    <source>
        <dbReference type="SAM" id="MobiDB-lite"/>
    </source>
</evidence>
<feature type="transmembrane region" description="Helical" evidence="2">
    <location>
        <begin position="219"/>
        <end position="240"/>
    </location>
</feature>
<feature type="transmembrane region" description="Helical" evidence="2">
    <location>
        <begin position="311"/>
        <end position="336"/>
    </location>
</feature>
<feature type="transmembrane region" description="Helical" evidence="2">
    <location>
        <begin position="901"/>
        <end position="924"/>
    </location>
</feature>
<dbReference type="VEuPathDB" id="TrichDB:TRFO_34951"/>
<feature type="transmembrane region" description="Helical" evidence="2">
    <location>
        <begin position="285"/>
        <end position="305"/>
    </location>
</feature>
<dbReference type="Gene3D" id="3.30.70.1230">
    <property type="entry name" value="Nucleotide cyclase"/>
    <property type="match status" value="1"/>
</dbReference>
<keyword evidence="2" id="KW-0472">Membrane</keyword>
<accession>A0A1J4JM65</accession>
<evidence type="ECO:0000313" key="4">
    <source>
        <dbReference type="Proteomes" id="UP000179807"/>
    </source>
</evidence>
<feature type="transmembrane region" description="Helical" evidence="2">
    <location>
        <begin position="180"/>
        <end position="207"/>
    </location>
</feature>
<name>A0A1J4JM65_9EUKA</name>
<feature type="transmembrane region" description="Helical" evidence="2">
    <location>
        <begin position="107"/>
        <end position="135"/>
    </location>
</feature>
<feature type="transmembrane region" description="Helical" evidence="2">
    <location>
        <begin position="27"/>
        <end position="47"/>
    </location>
</feature>
<dbReference type="InterPro" id="IPR029787">
    <property type="entry name" value="Nucleotide_cyclase"/>
</dbReference>
<dbReference type="Proteomes" id="UP000179807">
    <property type="component" value="Unassembled WGS sequence"/>
</dbReference>
<evidence type="ECO:0000256" key="2">
    <source>
        <dbReference type="SAM" id="Phobius"/>
    </source>
</evidence>
<feature type="transmembrane region" description="Helical" evidence="2">
    <location>
        <begin position="252"/>
        <end position="273"/>
    </location>
</feature>
<keyword evidence="4" id="KW-1185">Reference proteome</keyword>
<organism evidence="3 4">
    <name type="scientific">Tritrichomonas foetus</name>
    <dbReference type="NCBI Taxonomy" id="1144522"/>
    <lineage>
        <taxon>Eukaryota</taxon>
        <taxon>Metamonada</taxon>
        <taxon>Parabasalia</taxon>
        <taxon>Tritrichomonadida</taxon>
        <taxon>Tritrichomonadidae</taxon>
        <taxon>Tritrichomonas</taxon>
    </lineage>
</organism>
<feature type="transmembrane region" description="Helical" evidence="2">
    <location>
        <begin position="613"/>
        <end position="641"/>
    </location>
</feature>
<feature type="transmembrane region" description="Helical" evidence="2">
    <location>
        <begin position="1090"/>
        <end position="1113"/>
    </location>
</feature>
<feature type="transmembrane region" description="Helical" evidence="2">
    <location>
        <begin position="788"/>
        <end position="809"/>
    </location>
</feature>
<feature type="compositionally biased region" description="Basic and acidic residues" evidence="1">
    <location>
        <begin position="360"/>
        <end position="376"/>
    </location>
</feature>
<dbReference type="EMBL" id="MLAK01001045">
    <property type="protein sequence ID" value="OHS98621.1"/>
    <property type="molecule type" value="Genomic_DNA"/>
</dbReference>
<protein>
    <recommendedName>
        <fullName evidence="5">Guanylate cyclase domain-containing protein</fullName>
    </recommendedName>
</protein>
<keyword evidence="2" id="KW-0812">Transmembrane</keyword>
<proteinExistence type="predicted"/>
<feature type="region of interest" description="Disordered" evidence="1">
    <location>
        <begin position="360"/>
        <end position="381"/>
    </location>
</feature>
<sequence>MITPDEAFNPFEATKLNRNKSSSYHNIIGNINVTMFNYYILNFIHLMNRTVNGIHSISWFRWFILFYRIFFLSVAPFSILWKDYPHLSKPFKIITYILVYVRSDSSYVAQVILFVMYIIFLLFLFILCGTALFMIKKNRRTSTIIHGIYFMTYLIFPVFSGSMAYLFTNFAKSFFLETTIANFFITVIAIISLIALLCLIYSSAVISGSNPIPEISDPLSVWASNCQTLAVLQTILALNHVVMCIMEDQSKLVNGILLLVLVFLIMIPFIMIFCKQVFTVAYLSYEFNLTLISTFCMMNIFTAVLNLGDFIIPFYIITSVWLVSPFALFFSFRLFVNHQLASAFDKLDVKTLEIMELQNERKDGESRTNKNDKNKSAEPNFAPYDQMGIKSGRQAVEFIRAACVFNTQAFLDLSLLKWITLRFPESTFEILQLAFLIPNEENIFHSTFDIYQNQFSPRFIHNMVIFQMVMSIQESSNDLTPTILREVSKQKLSAMKCQSITSKFWTSCYKGDISQMSRMALNLQTNIEKIDSKWRHLLSRYPRSHPILKEYLCFLNGIGCQHGLADNIVRAFPSLAEPKEGGNEDDINMGTLQHAIEKSVDRRPLKSVKLLNITLYVMIILSMLFIFATTIFSIFMCLYFTSSHNFIQSISNIESSISTIGIKSFDIYNNVINARLSLAQDSIMLENAILKALDTSTNDELYQFALFSLPLNFSVDKWDAKIEMNMEESIHILSYFSNAMVSVNNDDPIFSLYKDNMPYIIKLISKIGTYSLNKINVMADFFLIYGRIFHGIVWDVLVLFIIPMIYISLKNIKAEMTYLFSFYINIPHTMLAKFAEGIVGVAAGKSIDRKSQLMRLSASFVQSKTETNEDNENLLGNNVIDGFKVLVGNTSSRASVLPKNFALKAVLVIGLTSAFFAIISSVSFELLRSFIINYSEYLWTERAASERMSSISICCAIISDFCMNFTREEVEEALKIGMNYHLALLSNDKTKHISSTAVSQSNQQSLLFDERCENQTEITCRSFTQVFDHFTNQLSLLIGLIFEGTVQNNTEGQKELFDMRRIYIDDLHPMLTTSFKLFSEFSASEIKNHYIHQIIILVGSIVSLIFIIIFLLLPITREIGMTLYSVRLPMKLIDPLDIVEIPRMVQYLQGECDWSSNNGSTDKGSDKRVVDLLFNILRSPLGVFGSDLSLLLANDEFYMLLNTSREACVGLPLSDIFSTVIPFERDESHPFNNLLSTVSQLQRGISPVNVMEVNCDLQIQGKGRIPVLIRLVGIAETQNNVDDETVCADHFAIFITDLKPRKILEEKMKFESEMTMKLLDTSIPRMLSQVIQNDEGNNIHTFENIPLVMFQIKHESIISDTDDTAIKLYSHVMKVSHELNQVFAAMVRLMYRPPYWLYVSGLSVGAGDPNFCISEACLFALNVADKFNEIEHDMFSINIAIHFGSCTIVVVPLELPQIEIIGQDFKVLKHILSISEPGVVVGTKEMADVIVNNQCGIVANLIGKAAKAGDKTYPLYAIVKEEEIIAD</sequence>
<reference evidence="3" key="1">
    <citation type="submission" date="2016-10" db="EMBL/GenBank/DDBJ databases">
        <authorList>
            <person name="Benchimol M."/>
            <person name="Almeida L.G."/>
            <person name="Vasconcelos A.T."/>
            <person name="Perreira-Neves A."/>
            <person name="Rosa I.A."/>
            <person name="Tasca T."/>
            <person name="Bogo M.R."/>
            <person name="de Souza W."/>
        </authorList>
    </citation>
    <scope>NUCLEOTIDE SEQUENCE [LARGE SCALE GENOMIC DNA]</scope>
    <source>
        <strain evidence="3">K</strain>
    </source>
</reference>
<evidence type="ECO:0000313" key="3">
    <source>
        <dbReference type="EMBL" id="OHS98621.1"/>
    </source>
</evidence>